<dbReference type="InterPro" id="IPR005561">
    <property type="entry name" value="ANTAR"/>
</dbReference>
<sequence>MSAPSRETRHTFPLPPGTALLRHGLRDGTWWWSDATYELHGFEVGEVVPTTELVLAHVHPDDRQGWRSALLGTTRAGTYSHVRLRDAQGRTRHVLGLVHREDDVVEAALVDVSAVVRSEGARVATEQIAAATTSRATIEQAKGMLASAFAVNPEEGFEMLRRASMQHNVTLRRLAELVVERAAARGRPVAELADELGQVLAPSSVGTDEAVADS</sequence>
<dbReference type="InterPro" id="IPR035965">
    <property type="entry name" value="PAS-like_dom_sf"/>
</dbReference>
<evidence type="ECO:0000259" key="1">
    <source>
        <dbReference type="PROSITE" id="PS50921"/>
    </source>
</evidence>
<name>A0ABU0GHN4_9CELL</name>
<dbReference type="SUPFAM" id="SSF52172">
    <property type="entry name" value="CheY-like"/>
    <property type="match status" value="1"/>
</dbReference>
<dbReference type="SUPFAM" id="SSF55785">
    <property type="entry name" value="PYP-like sensor domain (PAS domain)"/>
    <property type="match status" value="1"/>
</dbReference>
<gene>
    <name evidence="2" type="ORF">JO380_001270</name>
</gene>
<evidence type="ECO:0000313" key="3">
    <source>
        <dbReference type="Proteomes" id="UP001240250"/>
    </source>
</evidence>
<dbReference type="Gene3D" id="3.30.450.20">
    <property type="entry name" value="PAS domain"/>
    <property type="match status" value="1"/>
</dbReference>
<dbReference type="Pfam" id="PF03861">
    <property type="entry name" value="ANTAR"/>
    <property type="match status" value="1"/>
</dbReference>
<dbReference type="Pfam" id="PF08447">
    <property type="entry name" value="PAS_3"/>
    <property type="match status" value="1"/>
</dbReference>
<dbReference type="EMBL" id="JAUSVM010000001">
    <property type="protein sequence ID" value="MDQ0424889.1"/>
    <property type="molecule type" value="Genomic_DNA"/>
</dbReference>
<protein>
    <recommendedName>
        <fullName evidence="1">ANTAR domain-containing protein</fullName>
    </recommendedName>
</protein>
<dbReference type="PROSITE" id="PS50921">
    <property type="entry name" value="ANTAR"/>
    <property type="match status" value="1"/>
</dbReference>
<dbReference type="InterPro" id="IPR036388">
    <property type="entry name" value="WH-like_DNA-bd_sf"/>
</dbReference>
<evidence type="ECO:0000313" key="2">
    <source>
        <dbReference type="EMBL" id="MDQ0424889.1"/>
    </source>
</evidence>
<comment type="caution">
    <text evidence="2">The sequence shown here is derived from an EMBL/GenBank/DDBJ whole genome shotgun (WGS) entry which is preliminary data.</text>
</comment>
<dbReference type="InterPro" id="IPR013655">
    <property type="entry name" value="PAS_fold_3"/>
</dbReference>
<dbReference type="RefSeq" id="WP_070320133.1">
    <property type="nucleotide sequence ID" value="NZ_CP194061.1"/>
</dbReference>
<accession>A0ABU0GHN4</accession>
<dbReference type="Proteomes" id="UP001240250">
    <property type="component" value="Unassembled WGS sequence"/>
</dbReference>
<keyword evidence="3" id="KW-1185">Reference proteome</keyword>
<dbReference type="SMART" id="SM01012">
    <property type="entry name" value="ANTAR"/>
    <property type="match status" value="1"/>
</dbReference>
<organism evidence="2 3">
    <name type="scientific">Cellulomonas iranensis</name>
    <dbReference type="NCBI Taxonomy" id="76862"/>
    <lineage>
        <taxon>Bacteria</taxon>
        <taxon>Bacillati</taxon>
        <taxon>Actinomycetota</taxon>
        <taxon>Actinomycetes</taxon>
        <taxon>Micrococcales</taxon>
        <taxon>Cellulomonadaceae</taxon>
        <taxon>Cellulomonas</taxon>
    </lineage>
</organism>
<reference evidence="2 3" key="1">
    <citation type="submission" date="2023-07" db="EMBL/GenBank/DDBJ databases">
        <title>Sequencing the genomes of 1000 actinobacteria strains.</title>
        <authorList>
            <person name="Klenk H.-P."/>
        </authorList>
    </citation>
    <scope>NUCLEOTIDE SEQUENCE [LARGE SCALE GENOMIC DNA]</scope>
    <source>
        <strain evidence="2 3">DSM 14785</strain>
    </source>
</reference>
<dbReference type="InterPro" id="IPR011006">
    <property type="entry name" value="CheY-like_superfamily"/>
</dbReference>
<proteinExistence type="predicted"/>
<dbReference type="Gene3D" id="1.10.10.10">
    <property type="entry name" value="Winged helix-like DNA-binding domain superfamily/Winged helix DNA-binding domain"/>
    <property type="match status" value="1"/>
</dbReference>
<feature type="domain" description="ANTAR" evidence="1">
    <location>
        <begin position="118"/>
        <end position="179"/>
    </location>
</feature>